<dbReference type="RefSeq" id="WP_344545280.1">
    <property type="nucleotide sequence ID" value="NZ_BAAATD010000007.1"/>
</dbReference>
<organism evidence="4 5">
    <name type="scientific">Actinomadura fulvescens</name>
    <dbReference type="NCBI Taxonomy" id="46160"/>
    <lineage>
        <taxon>Bacteria</taxon>
        <taxon>Bacillati</taxon>
        <taxon>Actinomycetota</taxon>
        <taxon>Actinomycetes</taxon>
        <taxon>Streptosporangiales</taxon>
        <taxon>Thermomonosporaceae</taxon>
        <taxon>Actinomadura</taxon>
    </lineage>
</organism>
<evidence type="ECO:0000313" key="5">
    <source>
        <dbReference type="Proteomes" id="UP001501509"/>
    </source>
</evidence>
<dbReference type="InterPro" id="IPR036291">
    <property type="entry name" value="NAD(P)-bd_dom_sf"/>
</dbReference>
<dbReference type="PANTHER" id="PTHR42760:SF133">
    <property type="entry name" value="3-OXOACYL-[ACYL-CARRIER-PROTEIN] REDUCTASE"/>
    <property type="match status" value="1"/>
</dbReference>
<dbReference type="EMBL" id="BAAATD010000007">
    <property type="protein sequence ID" value="GAA2612788.1"/>
    <property type="molecule type" value="Genomic_DNA"/>
</dbReference>
<gene>
    <name evidence="4" type="ORF">GCM10010411_54460</name>
</gene>
<protein>
    <submittedName>
        <fullName evidence="4">SDR family NAD(P)-dependent oxidoreductase</fullName>
    </submittedName>
</protein>
<comment type="similarity">
    <text evidence="1">Belongs to the short-chain dehydrogenases/reductases (SDR) family.</text>
</comment>
<dbReference type="Gene3D" id="3.40.50.720">
    <property type="entry name" value="NAD(P)-binding Rossmann-like Domain"/>
    <property type="match status" value="1"/>
</dbReference>
<evidence type="ECO:0000313" key="4">
    <source>
        <dbReference type="EMBL" id="GAA2612788.1"/>
    </source>
</evidence>
<sequence length="285" mass="29494">MSTPLTGQVALVTGAGRGIGRACALHLARLGARVAVSDLNLNSAAEFGEKLSAPTVVDECLAYGTEATGIEADLTMRNEAEDAVRTTVAVLGGLDILVNCAGGTAASPGNAPQDEGGSQPLDTRASRMPEDHYRQQLSGNLTTTVFTCQAAAAVMRERGRGRIVNISSQAATRVHPSGRLAAYSIAKAATSHYTRVLAAELGPDGIRVNAIAPGFIVTHRTVVQLGSGFESWRDATAAHVPLRRIGTPEDVAKVTEFLVSEQSAYITGQVITVCGGGSLSGVDRA</sequence>
<dbReference type="CDD" id="cd05233">
    <property type="entry name" value="SDR_c"/>
    <property type="match status" value="1"/>
</dbReference>
<proteinExistence type="inferred from homology"/>
<reference evidence="4 5" key="1">
    <citation type="journal article" date="2019" name="Int. J. Syst. Evol. Microbiol.">
        <title>The Global Catalogue of Microorganisms (GCM) 10K type strain sequencing project: providing services to taxonomists for standard genome sequencing and annotation.</title>
        <authorList>
            <consortium name="The Broad Institute Genomics Platform"/>
            <consortium name="The Broad Institute Genome Sequencing Center for Infectious Disease"/>
            <person name="Wu L."/>
            <person name="Ma J."/>
        </authorList>
    </citation>
    <scope>NUCLEOTIDE SEQUENCE [LARGE SCALE GENOMIC DNA]</scope>
    <source>
        <strain evidence="4 5">JCM 6833</strain>
    </source>
</reference>
<evidence type="ECO:0000256" key="2">
    <source>
        <dbReference type="ARBA" id="ARBA00023002"/>
    </source>
</evidence>
<dbReference type="PROSITE" id="PS00061">
    <property type="entry name" value="ADH_SHORT"/>
    <property type="match status" value="1"/>
</dbReference>
<comment type="caution">
    <text evidence="4">The sequence shown here is derived from an EMBL/GenBank/DDBJ whole genome shotgun (WGS) entry which is preliminary data.</text>
</comment>
<dbReference type="PANTHER" id="PTHR42760">
    <property type="entry name" value="SHORT-CHAIN DEHYDROGENASES/REDUCTASES FAMILY MEMBER"/>
    <property type="match status" value="1"/>
</dbReference>
<name>A0ABN3Q295_9ACTN</name>
<dbReference type="Pfam" id="PF13561">
    <property type="entry name" value="adh_short_C2"/>
    <property type="match status" value="1"/>
</dbReference>
<evidence type="ECO:0000256" key="1">
    <source>
        <dbReference type="ARBA" id="ARBA00006484"/>
    </source>
</evidence>
<dbReference type="PRINTS" id="PR00080">
    <property type="entry name" value="SDRFAMILY"/>
</dbReference>
<dbReference type="PRINTS" id="PR00081">
    <property type="entry name" value="GDHRDH"/>
</dbReference>
<keyword evidence="5" id="KW-1185">Reference proteome</keyword>
<dbReference type="InterPro" id="IPR020904">
    <property type="entry name" value="Sc_DH/Rdtase_CS"/>
</dbReference>
<dbReference type="Proteomes" id="UP001501509">
    <property type="component" value="Unassembled WGS sequence"/>
</dbReference>
<feature type="region of interest" description="Disordered" evidence="3">
    <location>
        <begin position="105"/>
        <end position="125"/>
    </location>
</feature>
<evidence type="ECO:0000256" key="3">
    <source>
        <dbReference type="SAM" id="MobiDB-lite"/>
    </source>
</evidence>
<dbReference type="InterPro" id="IPR002347">
    <property type="entry name" value="SDR_fam"/>
</dbReference>
<accession>A0ABN3Q295</accession>
<keyword evidence="2" id="KW-0560">Oxidoreductase</keyword>
<dbReference type="SUPFAM" id="SSF51735">
    <property type="entry name" value="NAD(P)-binding Rossmann-fold domains"/>
    <property type="match status" value="1"/>
</dbReference>